<protein>
    <recommendedName>
        <fullName evidence="1">AB hydrolase-1 domain-containing protein</fullName>
    </recommendedName>
</protein>
<dbReference type="OrthoDB" id="8957634at2"/>
<dbReference type="InterPro" id="IPR029058">
    <property type="entry name" value="AB_hydrolase_fold"/>
</dbReference>
<name>A0A160FSN6_9BURK</name>
<feature type="domain" description="AB hydrolase-1" evidence="1">
    <location>
        <begin position="34"/>
        <end position="266"/>
    </location>
</feature>
<dbReference type="AlphaFoldDB" id="A0A160FSN6"/>
<dbReference type="InterPro" id="IPR000073">
    <property type="entry name" value="AB_hydrolase_1"/>
</dbReference>
<dbReference type="RefSeq" id="WP_063499164.1">
    <property type="nucleotide sequence ID" value="NZ_CP014579.1"/>
</dbReference>
<dbReference type="Gene3D" id="3.40.50.1820">
    <property type="entry name" value="alpha/beta hydrolase"/>
    <property type="match status" value="1"/>
</dbReference>
<dbReference type="PRINTS" id="PR00111">
    <property type="entry name" value="ABHYDROLASE"/>
</dbReference>
<dbReference type="Proteomes" id="UP000076852">
    <property type="component" value="Chromosome 2"/>
</dbReference>
<sequence length="282" mass="30669">MQPNRSHENAVTQFVDGKNAKYAYRIIGPQDGVPLVFVHRFRGTIDEWDPAVVNGFAKERRVVLFDNTGVGLSSGDVATSVQQMAENAVDFIAAMHFDKVDLLGFSMGGYIAQTVALTYPSLVEHLILAGTGPGGGEGVVPMAAEVRQVAGREVLGLDEFMHLFFTKSEASQEAGKRYWQRLQLRPGPKEPALSQEGVKAQATALMGMAQGVNAPLPRLGEIKIPVLVANGSNDIMVPTPNSFLMSQKLPNAQLILYPDSGHGFLFQYPELFVEHGLTFLRS</sequence>
<dbReference type="Pfam" id="PF00561">
    <property type="entry name" value="Abhydrolase_1"/>
    <property type="match status" value="1"/>
</dbReference>
<dbReference type="KEGG" id="buz:AYM40_26765"/>
<accession>A0A160FSN6</accession>
<dbReference type="SUPFAM" id="SSF53474">
    <property type="entry name" value="alpha/beta-Hydrolases"/>
    <property type="match status" value="1"/>
</dbReference>
<evidence type="ECO:0000259" key="1">
    <source>
        <dbReference type="Pfam" id="PF00561"/>
    </source>
</evidence>
<evidence type="ECO:0000313" key="2">
    <source>
        <dbReference type="EMBL" id="ANB75902.1"/>
    </source>
</evidence>
<evidence type="ECO:0000313" key="3">
    <source>
        <dbReference type="Proteomes" id="UP000076852"/>
    </source>
</evidence>
<dbReference type="EMBL" id="CP014579">
    <property type="protein sequence ID" value="ANB75902.1"/>
    <property type="molecule type" value="Genomic_DNA"/>
</dbReference>
<dbReference type="PANTHER" id="PTHR43433">
    <property type="entry name" value="HYDROLASE, ALPHA/BETA FOLD FAMILY PROTEIN"/>
    <property type="match status" value="1"/>
</dbReference>
<keyword evidence="3" id="KW-1185">Reference proteome</keyword>
<proteinExistence type="predicted"/>
<organism evidence="2 3">
    <name type="scientific">Paraburkholderia phytofirmans OLGA172</name>
    <dbReference type="NCBI Taxonomy" id="1417228"/>
    <lineage>
        <taxon>Bacteria</taxon>
        <taxon>Pseudomonadati</taxon>
        <taxon>Pseudomonadota</taxon>
        <taxon>Betaproteobacteria</taxon>
        <taxon>Burkholderiales</taxon>
        <taxon>Burkholderiaceae</taxon>
        <taxon>Paraburkholderia</taxon>
    </lineage>
</organism>
<dbReference type="PANTHER" id="PTHR43433:SF5">
    <property type="entry name" value="AB HYDROLASE-1 DOMAIN-CONTAINING PROTEIN"/>
    <property type="match status" value="1"/>
</dbReference>
<dbReference type="InterPro" id="IPR050471">
    <property type="entry name" value="AB_hydrolase"/>
</dbReference>
<gene>
    <name evidence="2" type="ORF">AYM40_26765</name>
</gene>
<dbReference type="STRING" id="1804984.AYM40_26765"/>
<reference evidence="2 3" key="1">
    <citation type="journal article" date="2016" name="Gene">
        <title>PacBio SMRT assembly of a complex multi-replicon genome reveals chlorocatechol degradative operon in a region of genome plasticity.</title>
        <authorList>
            <person name="Ricker N."/>
            <person name="Shen S.Y."/>
            <person name="Goordial J."/>
            <person name="Jin S."/>
            <person name="Fulthorpe R.R."/>
        </authorList>
    </citation>
    <scope>NUCLEOTIDE SEQUENCE [LARGE SCALE GENOMIC DNA]</scope>
    <source>
        <strain evidence="2 3">OLGA172</strain>
    </source>
</reference>